<keyword evidence="1" id="KW-0175">Coiled coil</keyword>
<feature type="chain" id="PRO_5036286072" evidence="2">
    <location>
        <begin position="19"/>
        <end position="187"/>
    </location>
</feature>
<dbReference type="eggNOG" id="ENOG502QWV8">
    <property type="taxonomic scope" value="Eukaryota"/>
</dbReference>
<dbReference type="InParanoid" id="Q4UCU0"/>
<gene>
    <name evidence="3" type="ORF">TA05320</name>
    <name evidence="5" type="ORF">TAT_000228200</name>
    <name evidence="4" type="ORF">TAV_000228300</name>
</gene>
<dbReference type="VEuPathDB" id="PiroplasmaDB:TA05320"/>
<name>Q4UCU0_THEAN</name>
<evidence type="ECO:0000256" key="1">
    <source>
        <dbReference type="SAM" id="Coils"/>
    </source>
</evidence>
<organism evidence="3 6">
    <name type="scientific">Theileria annulata</name>
    <dbReference type="NCBI Taxonomy" id="5874"/>
    <lineage>
        <taxon>Eukaryota</taxon>
        <taxon>Sar</taxon>
        <taxon>Alveolata</taxon>
        <taxon>Apicomplexa</taxon>
        <taxon>Aconoidasida</taxon>
        <taxon>Piroplasmida</taxon>
        <taxon>Theileriidae</taxon>
        <taxon>Theileria</taxon>
    </lineage>
</organism>
<evidence type="ECO:0000313" key="3">
    <source>
        <dbReference type="EMBL" id="CAI75361.1"/>
    </source>
</evidence>
<dbReference type="OrthoDB" id="10465554at2759"/>
<feature type="signal peptide" evidence="2">
    <location>
        <begin position="1"/>
        <end position="18"/>
    </location>
</feature>
<keyword evidence="2" id="KW-0732">Signal</keyword>
<dbReference type="EMBL" id="UIVS01000003">
    <property type="protein sequence ID" value="SVP92487.1"/>
    <property type="molecule type" value="Genomic_DNA"/>
</dbReference>
<accession>Q4UCU0</accession>
<keyword evidence="6" id="KW-1185">Reference proteome</keyword>
<evidence type="ECO:0000256" key="2">
    <source>
        <dbReference type="SAM" id="SignalP"/>
    </source>
</evidence>
<dbReference type="RefSeq" id="XP_954837.1">
    <property type="nucleotide sequence ID" value="XM_949744.1"/>
</dbReference>
<evidence type="ECO:0000313" key="5">
    <source>
        <dbReference type="EMBL" id="SVP93291.1"/>
    </source>
</evidence>
<dbReference type="Proteomes" id="UP000001950">
    <property type="component" value="Chromosome 3"/>
</dbReference>
<evidence type="ECO:0000313" key="6">
    <source>
        <dbReference type="Proteomes" id="UP000001950"/>
    </source>
</evidence>
<feature type="coiled-coil region" evidence="1">
    <location>
        <begin position="35"/>
        <end position="62"/>
    </location>
</feature>
<reference evidence="4" key="2">
    <citation type="submission" date="2018-07" db="EMBL/GenBank/DDBJ databases">
        <authorList>
            <person name="Quirk P.G."/>
            <person name="Krulwich T.A."/>
        </authorList>
    </citation>
    <scope>NUCLEOTIDE SEQUENCE</scope>
    <source>
        <strain evidence="4">Anand</strain>
    </source>
</reference>
<dbReference type="KEGG" id="tan:TA05320"/>
<protein>
    <submittedName>
        <fullName evidence="3">Uncharacterized protein</fullName>
    </submittedName>
</protein>
<sequence>MKYTPVVLALLTMGLVKAAGELKVEKSEGDYLEWKKVAEKAKAVANDKKKRYEEIVAKLTADEKKLPEAEVAKLTAGIKSVTDEVDKITALESKEYKKDADSKAKAALGEKTGKLAVVLAEKVIELEGITKKADLVVQKELVKTHGHIKILDFLRSKVEALEKDGFLTSSLLSALALSALAVGATFN</sequence>
<dbReference type="EMBL" id="CR940352">
    <property type="protein sequence ID" value="CAI75361.1"/>
    <property type="molecule type" value="Genomic_DNA"/>
</dbReference>
<dbReference type="EMBL" id="UIVT01000003">
    <property type="protein sequence ID" value="SVP93291.1"/>
    <property type="molecule type" value="Genomic_DNA"/>
</dbReference>
<reference evidence="3 6" key="1">
    <citation type="journal article" date="2005" name="Science">
        <title>Genome of the host-cell transforming parasite Theileria annulata compared with T. parva.</title>
        <authorList>
            <person name="Pain A."/>
            <person name="Renauld H."/>
            <person name="Berriman M."/>
            <person name="Murphy L."/>
            <person name="Yeats C.A."/>
            <person name="Weir W."/>
            <person name="Kerhornou A."/>
            <person name="Aslett M."/>
            <person name="Bishop R."/>
            <person name="Bouchier C."/>
            <person name="Cochet M."/>
            <person name="Coulson R.M.R."/>
            <person name="Cronin A."/>
            <person name="de Villiers E.P."/>
            <person name="Fraser A."/>
            <person name="Fosker N."/>
            <person name="Gardner M."/>
            <person name="Goble A."/>
            <person name="Griffiths-Jones S."/>
            <person name="Harris D.E."/>
            <person name="Katzer F."/>
            <person name="Larke N."/>
            <person name="Lord A."/>
            <person name="Maser P."/>
            <person name="McKellar S."/>
            <person name="Mooney P."/>
            <person name="Morton F."/>
            <person name="Nene V."/>
            <person name="O'Neil S."/>
            <person name="Price C."/>
            <person name="Quail M.A."/>
            <person name="Rabbinowitsch E."/>
            <person name="Rawlings N.D."/>
            <person name="Rutter S."/>
            <person name="Saunders D."/>
            <person name="Seeger K."/>
            <person name="Shah T."/>
            <person name="Squares R."/>
            <person name="Squares S."/>
            <person name="Tivey A."/>
            <person name="Walker A.R."/>
            <person name="Woodward J."/>
            <person name="Dobbelaere D.A.E."/>
            <person name="Langsley G."/>
            <person name="Rajandream M.A."/>
            <person name="McKeever D."/>
            <person name="Shiels B."/>
            <person name="Tait A."/>
            <person name="Barrell B.G."/>
            <person name="Hall N."/>
        </authorList>
    </citation>
    <scope>NUCLEOTIDE SEQUENCE [LARGE SCALE GENOMIC DNA]</scope>
    <source>
        <strain evidence="6">Ankara</strain>
        <strain evidence="3">Ankara isolate clone C9</strain>
    </source>
</reference>
<proteinExistence type="predicted"/>
<dbReference type="GeneID" id="3864885"/>
<dbReference type="OMA" id="KTHGHIK"/>
<evidence type="ECO:0000313" key="4">
    <source>
        <dbReference type="EMBL" id="SVP92487.1"/>
    </source>
</evidence>
<dbReference type="AlphaFoldDB" id="Q4UCU0"/>